<organism evidence="1">
    <name type="scientific">marine sediment metagenome</name>
    <dbReference type="NCBI Taxonomy" id="412755"/>
    <lineage>
        <taxon>unclassified sequences</taxon>
        <taxon>metagenomes</taxon>
        <taxon>ecological metagenomes</taxon>
    </lineage>
</organism>
<name>A0A0F9BSX5_9ZZZZ</name>
<feature type="non-terminal residue" evidence="1">
    <location>
        <position position="502"/>
    </location>
</feature>
<protein>
    <submittedName>
        <fullName evidence="1">Uncharacterized protein</fullName>
    </submittedName>
</protein>
<sequence length="502" mass="54139">DPGAPNVSFEQPDRDSFWEELGTSLERNTAGIVANLAGSIAKLAGGEGWIGRNAANIAETAQWAELDPANMPSPAKGKEFVAQAIGGAVPYMTGTVLSGIVAGPGAAAVIAFGIMGQQAYRDAKATGATEKEAETERFIVGGINATLEAIGVNRLLKMGKGINVGALAHLARNKAWGELAKGGKKLGVQLIKHAVSEGLEESLQGTVSEGVPYALREIEPEGTLVDFLMRRSMEFAGGAVVGRMFGAGGSVTSGVKQQIAQTRQVDDMNAGGEISPKAYLAAEDARMEEELAAGEWTIQGEKPTGDWLVTQIDSEGNKVFEGRFETEEEAMMYKEGADRMIPEGQEFDEHRGTVTVQKSIEGETATERFIRSATTITKLSADDMKLIETRRSQERAKRVGKARTITEESGKRDLLFKGMAQLKGEKEGRATFKPIGEEVAFTTDETEEIRLDLRNSPRLKPYEKVNAELAFNKVFEQGVLPTNSELKLLEKHFGAEFTSSIY</sequence>
<reference evidence="1" key="1">
    <citation type="journal article" date="2015" name="Nature">
        <title>Complex archaea that bridge the gap between prokaryotes and eukaryotes.</title>
        <authorList>
            <person name="Spang A."/>
            <person name="Saw J.H."/>
            <person name="Jorgensen S.L."/>
            <person name="Zaremba-Niedzwiedzka K."/>
            <person name="Martijn J."/>
            <person name="Lind A.E."/>
            <person name="van Eijk R."/>
            <person name="Schleper C."/>
            <person name="Guy L."/>
            <person name="Ettema T.J."/>
        </authorList>
    </citation>
    <scope>NUCLEOTIDE SEQUENCE</scope>
</reference>
<comment type="caution">
    <text evidence="1">The sequence shown here is derived from an EMBL/GenBank/DDBJ whole genome shotgun (WGS) entry which is preliminary data.</text>
</comment>
<dbReference type="AlphaFoldDB" id="A0A0F9BSX5"/>
<evidence type="ECO:0000313" key="1">
    <source>
        <dbReference type="EMBL" id="KKL16992.1"/>
    </source>
</evidence>
<accession>A0A0F9BSX5</accession>
<dbReference type="EMBL" id="LAZR01039444">
    <property type="protein sequence ID" value="KKL16992.1"/>
    <property type="molecule type" value="Genomic_DNA"/>
</dbReference>
<proteinExistence type="predicted"/>
<feature type="non-terminal residue" evidence="1">
    <location>
        <position position="1"/>
    </location>
</feature>
<gene>
    <name evidence="1" type="ORF">LCGC14_2490020</name>
</gene>